<proteinExistence type="predicted"/>
<dbReference type="EMBL" id="CAXDID020000823">
    <property type="protein sequence ID" value="CAL6114738.1"/>
    <property type="molecule type" value="Genomic_DNA"/>
</dbReference>
<gene>
    <name evidence="1" type="ORF">HINF_LOCUS19961</name>
    <name evidence="2" type="ORF">HINF_LOCUS78241</name>
</gene>
<dbReference type="EMBL" id="CATOUU010000514">
    <property type="protein sequence ID" value="CAI9932316.1"/>
    <property type="molecule type" value="Genomic_DNA"/>
</dbReference>
<reference evidence="1" key="1">
    <citation type="submission" date="2023-06" db="EMBL/GenBank/DDBJ databases">
        <authorList>
            <person name="Kurt Z."/>
        </authorList>
    </citation>
    <scope>NUCLEOTIDE SEQUENCE</scope>
</reference>
<accession>A0AA86P7N2</accession>
<evidence type="ECO:0000313" key="1">
    <source>
        <dbReference type="EMBL" id="CAI9932316.1"/>
    </source>
</evidence>
<name>A0AA86P7N2_9EUKA</name>
<protein>
    <submittedName>
        <fullName evidence="2">Hypothetical_protein</fullName>
    </submittedName>
</protein>
<organism evidence="1">
    <name type="scientific">Hexamita inflata</name>
    <dbReference type="NCBI Taxonomy" id="28002"/>
    <lineage>
        <taxon>Eukaryota</taxon>
        <taxon>Metamonada</taxon>
        <taxon>Diplomonadida</taxon>
        <taxon>Hexamitidae</taxon>
        <taxon>Hexamitinae</taxon>
        <taxon>Hexamita</taxon>
    </lineage>
</organism>
<keyword evidence="3" id="KW-1185">Reference proteome</keyword>
<sequence>MIRSEIEVLQRLPIQHYNLLYQAFGDRFEEYFIPSYADQAIDRKIPWFRALTKLILHQQRESFLIVNPYFSGISFCHLFFDQNLMQVSFLVTILRQAENNCQKIVRKKANKLEQQ</sequence>
<comment type="caution">
    <text evidence="1">The sequence shown here is derived from an EMBL/GenBank/DDBJ whole genome shotgun (WGS) entry which is preliminary data.</text>
</comment>
<reference evidence="2 3" key="2">
    <citation type="submission" date="2024-07" db="EMBL/GenBank/DDBJ databases">
        <authorList>
            <person name="Akdeniz Z."/>
        </authorList>
    </citation>
    <scope>NUCLEOTIDE SEQUENCE [LARGE SCALE GENOMIC DNA]</scope>
</reference>
<evidence type="ECO:0000313" key="2">
    <source>
        <dbReference type="EMBL" id="CAL6114738.1"/>
    </source>
</evidence>
<evidence type="ECO:0000313" key="3">
    <source>
        <dbReference type="Proteomes" id="UP001642409"/>
    </source>
</evidence>
<dbReference type="Proteomes" id="UP001642409">
    <property type="component" value="Unassembled WGS sequence"/>
</dbReference>
<dbReference type="AlphaFoldDB" id="A0AA86P7N2"/>